<proteinExistence type="inferred from homology"/>
<evidence type="ECO:0000313" key="10">
    <source>
        <dbReference type="EMBL" id="WXB16541.1"/>
    </source>
</evidence>
<dbReference type="NCBIfam" id="TIGR00861">
    <property type="entry name" value="MIP"/>
    <property type="match status" value="1"/>
</dbReference>
<dbReference type="PROSITE" id="PS51257">
    <property type="entry name" value="PROKAR_LIPOPROTEIN"/>
    <property type="match status" value="1"/>
</dbReference>
<evidence type="ECO:0000256" key="1">
    <source>
        <dbReference type="ARBA" id="ARBA00004651"/>
    </source>
</evidence>
<keyword evidence="3 8" id="KW-0813">Transport</keyword>
<dbReference type="CDD" id="cd00333">
    <property type="entry name" value="MIP"/>
    <property type="match status" value="1"/>
</dbReference>
<dbReference type="PRINTS" id="PR00783">
    <property type="entry name" value="MINTRINSICP"/>
</dbReference>
<feature type="transmembrane region" description="Helical" evidence="9">
    <location>
        <begin position="77"/>
        <end position="99"/>
    </location>
</feature>
<reference evidence="10 11" key="1">
    <citation type="submission" date="2021-12" db="EMBL/GenBank/DDBJ databases">
        <title>Discovery of the Pendulisporaceae a myxobacterial family with distinct sporulation behavior and unique specialized metabolism.</title>
        <authorList>
            <person name="Garcia R."/>
            <person name="Popoff A."/>
            <person name="Bader C.D."/>
            <person name="Loehr J."/>
            <person name="Walesch S."/>
            <person name="Walt C."/>
            <person name="Boldt J."/>
            <person name="Bunk B."/>
            <person name="Haeckl F.J.F.P.J."/>
            <person name="Gunesch A.P."/>
            <person name="Birkelbach J."/>
            <person name="Nuebel U."/>
            <person name="Pietschmann T."/>
            <person name="Bach T."/>
            <person name="Mueller R."/>
        </authorList>
    </citation>
    <scope>NUCLEOTIDE SEQUENCE [LARGE SCALE GENOMIC DNA]</scope>
    <source>
        <strain evidence="10 11">MSr11954</strain>
    </source>
</reference>
<evidence type="ECO:0000256" key="8">
    <source>
        <dbReference type="RuleBase" id="RU000477"/>
    </source>
</evidence>
<evidence type="ECO:0000256" key="4">
    <source>
        <dbReference type="ARBA" id="ARBA00022475"/>
    </source>
</evidence>
<organism evidence="10 11">
    <name type="scientific">Pendulispora albinea</name>
    <dbReference type="NCBI Taxonomy" id="2741071"/>
    <lineage>
        <taxon>Bacteria</taxon>
        <taxon>Pseudomonadati</taxon>
        <taxon>Myxococcota</taxon>
        <taxon>Myxococcia</taxon>
        <taxon>Myxococcales</taxon>
        <taxon>Sorangiineae</taxon>
        <taxon>Pendulisporaceae</taxon>
        <taxon>Pendulispora</taxon>
    </lineage>
</organism>
<protein>
    <submittedName>
        <fullName evidence="10">Aquaporin Z</fullName>
    </submittedName>
</protein>
<dbReference type="InterPro" id="IPR022357">
    <property type="entry name" value="MIP_CS"/>
</dbReference>
<evidence type="ECO:0000256" key="3">
    <source>
        <dbReference type="ARBA" id="ARBA00022448"/>
    </source>
</evidence>
<keyword evidence="4" id="KW-1003">Cell membrane</keyword>
<dbReference type="NCBIfam" id="NF003838">
    <property type="entry name" value="PRK05420.1"/>
    <property type="match status" value="1"/>
</dbReference>
<dbReference type="Proteomes" id="UP001370348">
    <property type="component" value="Chromosome"/>
</dbReference>
<gene>
    <name evidence="10" type="primary">aqpZ</name>
    <name evidence="10" type="ORF">LZC94_04505</name>
</gene>
<dbReference type="EMBL" id="CP089984">
    <property type="protein sequence ID" value="WXB16541.1"/>
    <property type="molecule type" value="Genomic_DNA"/>
</dbReference>
<dbReference type="Gene3D" id="1.20.1080.10">
    <property type="entry name" value="Glycerol uptake facilitator protein"/>
    <property type="match status" value="1"/>
</dbReference>
<feature type="transmembrane region" description="Helical" evidence="9">
    <location>
        <begin position="5"/>
        <end position="25"/>
    </location>
</feature>
<evidence type="ECO:0000256" key="2">
    <source>
        <dbReference type="ARBA" id="ARBA00006175"/>
    </source>
</evidence>
<dbReference type="InterPro" id="IPR034294">
    <property type="entry name" value="Aquaporin_transptr"/>
</dbReference>
<feature type="transmembrane region" description="Helical" evidence="9">
    <location>
        <begin position="201"/>
        <end position="222"/>
    </location>
</feature>
<dbReference type="PANTHER" id="PTHR19139:SF199">
    <property type="entry name" value="MIP17260P"/>
    <property type="match status" value="1"/>
</dbReference>
<keyword evidence="6 9" id="KW-1133">Transmembrane helix</keyword>
<dbReference type="InterPro" id="IPR023271">
    <property type="entry name" value="Aquaporin-like"/>
</dbReference>
<comment type="subcellular location">
    <subcellularLocation>
        <location evidence="1">Cell membrane</location>
        <topology evidence="1">Multi-pass membrane protein</topology>
    </subcellularLocation>
</comment>
<dbReference type="InterPro" id="IPR000425">
    <property type="entry name" value="MIP"/>
</dbReference>
<comment type="similarity">
    <text evidence="2 8">Belongs to the MIP/aquaporin (TC 1.A.8) family.</text>
</comment>
<evidence type="ECO:0000256" key="6">
    <source>
        <dbReference type="ARBA" id="ARBA00022989"/>
    </source>
</evidence>
<keyword evidence="7 9" id="KW-0472">Membrane</keyword>
<keyword evidence="5 8" id="KW-0812">Transmembrane</keyword>
<sequence>MQKKYVAEAIGTFVLVFGGCGTAVLDAKNVGVLGVSIAFGLTLLTMAYAIGPISGCHINPAVTVGLIFAGRADKKDLAGYVVAQILGGIAAAAVLFAIANGHTFGYDLKEGLAANGYGEHSPGGYGLLAGLLAEIVLTALLLFVVLATTDKRAPSGFAGLPIGLALTLIHLIGIPITNTSVNPARSIGPALFVRGWALEQLWLFIVAPVIGAIFGALIYRFLEDDEPVSHKSVED</sequence>
<feature type="transmembrane region" description="Helical" evidence="9">
    <location>
        <begin position="125"/>
        <end position="146"/>
    </location>
</feature>
<evidence type="ECO:0000313" key="11">
    <source>
        <dbReference type="Proteomes" id="UP001370348"/>
    </source>
</evidence>
<accession>A0ABZ2M566</accession>
<dbReference type="SUPFAM" id="SSF81338">
    <property type="entry name" value="Aquaporin-like"/>
    <property type="match status" value="1"/>
</dbReference>
<dbReference type="PANTHER" id="PTHR19139">
    <property type="entry name" value="AQUAPORIN TRANSPORTER"/>
    <property type="match status" value="1"/>
</dbReference>
<dbReference type="PROSITE" id="PS00221">
    <property type="entry name" value="MIP"/>
    <property type="match status" value="1"/>
</dbReference>
<evidence type="ECO:0000256" key="9">
    <source>
        <dbReference type="SAM" id="Phobius"/>
    </source>
</evidence>
<evidence type="ECO:0000256" key="5">
    <source>
        <dbReference type="ARBA" id="ARBA00022692"/>
    </source>
</evidence>
<keyword evidence="11" id="KW-1185">Reference proteome</keyword>
<feature type="transmembrane region" description="Helical" evidence="9">
    <location>
        <begin position="31"/>
        <end position="50"/>
    </location>
</feature>
<dbReference type="Pfam" id="PF00230">
    <property type="entry name" value="MIP"/>
    <property type="match status" value="1"/>
</dbReference>
<feature type="transmembrane region" description="Helical" evidence="9">
    <location>
        <begin position="158"/>
        <end position="181"/>
    </location>
</feature>
<name>A0ABZ2M566_9BACT</name>
<dbReference type="RefSeq" id="WP_394826166.1">
    <property type="nucleotide sequence ID" value="NZ_CP089984.1"/>
</dbReference>
<evidence type="ECO:0000256" key="7">
    <source>
        <dbReference type="ARBA" id="ARBA00023136"/>
    </source>
</evidence>